<name>A0AAW0BZA0_9AGAR</name>
<evidence type="ECO:0000313" key="2">
    <source>
        <dbReference type="EMBL" id="KAK7032802.1"/>
    </source>
</evidence>
<evidence type="ECO:0000313" key="3">
    <source>
        <dbReference type="Proteomes" id="UP001362999"/>
    </source>
</evidence>
<dbReference type="Proteomes" id="UP001362999">
    <property type="component" value="Unassembled WGS sequence"/>
</dbReference>
<feature type="signal peptide" evidence="1">
    <location>
        <begin position="1"/>
        <end position="17"/>
    </location>
</feature>
<organism evidence="2 3">
    <name type="scientific">Favolaschia claudopus</name>
    <dbReference type="NCBI Taxonomy" id="2862362"/>
    <lineage>
        <taxon>Eukaryota</taxon>
        <taxon>Fungi</taxon>
        <taxon>Dikarya</taxon>
        <taxon>Basidiomycota</taxon>
        <taxon>Agaricomycotina</taxon>
        <taxon>Agaricomycetes</taxon>
        <taxon>Agaricomycetidae</taxon>
        <taxon>Agaricales</taxon>
        <taxon>Marasmiineae</taxon>
        <taxon>Mycenaceae</taxon>
        <taxon>Favolaschia</taxon>
    </lineage>
</organism>
<sequence length="174" mass="18151">MFVRGLLAVAFASAAYAANTNAQINPIVDSLDVSLHHIGPTILTLMANQTSSDATIGQQMTALGSIYDQTATKLAAVPVSSGSNTTTPTNDDISITYSDAMQLTSSSLSGIIRSGKVPSFPTMVKTLDPIMARATKQLNTTLPGSVALVHIMMLDAQQFLVAEGFTQTVAALGF</sequence>
<evidence type="ECO:0000256" key="1">
    <source>
        <dbReference type="SAM" id="SignalP"/>
    </source>
</evidence>
<feature type="chain" id="PRO_5043519282" evidence="1">
    <location>
        <begin position="18"/>
        <end position="174"/>
    </location>
</feature>
<reference evidence="2 3" key="1">
    <citation type="journal article" date="2024" name="J Genomics">
        <title>Draft genome sequencing and assembly of Favolaschia claudopus CIRM-BRFM 2984 isolated from oak limbs.</title>
        <authorList>
            <person name="Navarro D."/>
            <person name="Drula E."/>
            <person name="Chaduli D."/>
            <person name="Cazenave R."/>
            <person name="Ahrendt S."/>
            <person name="Wang J."/>
            <person name="Lipzen A."/>
            <person name="Daum C."/>
            <person name="Barry K."/>
            <person name="Grigoriev I.V."/>
            <person name="Favel A."/>
            <person name="Rosso M.N."/>
            <person name="Martin F."/>
        </authorList>
    </citation>
    <scope>NUCLEOTIDE SEQUENCE [LARGE SCALE GENOMIC DNA]</scope>
    <source>
        <strain evidence="2 3">CIRM-BRFM 2984</strain>
    </source>
</reference>
<dbReference type="EMBL" id="JAWWNJ010000023">
    <property type="protein sequence ID" value="KAK7032802.1"/>
    <property type="molecule type" value="Genomic_DNA"/>
</dbReference>
<keyword evidence="1" id="KW-0732">Signal</keyword>
<dbReference type="AlphaFoldDB" id="A0AAW0BZA0"/>
<keyword evidence="3" id="KW-1185">Reference proteome</keyword>
<proteinExistence type="predicted"/>
<protein>
    <submittedName>
        <fullName evidence="2">Poxa3b laccase small subunit</fullName>
    </submittedName>
</protein>
<comment type="caution">
    <text evidence="2">The sequence shown here is derived from an EMBL/GenBank/DDBJ whole genome shotgun (WGS) entry which is preliminary data.</text>
</comment>
<gene>
    <name evidence="2" type="ORF">R3P38DRAFT_2918961</name>
</gene>
<accession>A0AAW0BZA0</accession>